<accession>A0A392W5S9</accession>
<sequence>MKFLPLLMQNLQFVLQDFDAMVHCFFFSKGKVEKLFVYPHVLFQIHGLIKDIGDQLMVTM</sequence>
<dbReference type="AlphaFoldDB" id="A0A392W5S9"/>
<reference evidence="1 2" key="1">
    <citation type="journal article" date="2018" name="Front. Plant Sci.">
        <title>Red Clover (Trifolium pratense) and Zigzag Clover (T. medium) - A Picture of Genomic Similarities and Differences.</title>
        <authorList>
            <person name="Dluhosova J."/>
            <person name="Istvanek J."/>
            <person name="Nedelnik J."/>
            <person name="Repkova J."/>
        </authorList>
    </citation>
    <scope>NUCLEOTIDE SEQUENCE [LARGE SCALE GENOMIC DNA]</scope>
    <source>
        <strain evidence="2">cv. 10/8</strain>
        <tissue evidence="1">Leaf</tissue>
    </source>
</reference>
<feature type="non-terminal residue" evidence="1">
    <location>
        <position position="60"/>
    </location>
</feature>
<evidence type="ECO:0000313" key="2">
    <source>
        <dbReference type="Proteomes" id="UP000265520"/>
    </source>
</evidence>
<dbReference type="EMBL" id="LXQA011376214">
    <property type="protein sequence ID" value="MCI95109.1"/>
    <property type="molecule type" value="Genomic_DNA"/>
</dbReference>
<keyword evidence="2" id="KW-1185">Reference proteome</keyword>
<dbReference type="Proteomes" id="UP000265520">
    <property type="component" value="Unassembled WGS sequence"/>
</dbReference>
<name>A0A392W5S9_9FABA</name>
<comment type="caution">
    <text evidence="1">The sequence shown here is derived from an EMBL/GenBank/DDBJ whole genome shotgun (WGS) entry which is preliminary data.</text>
</comment>
<protein>
    <submittedName>
        <fullName evidence="1">Uncharacterized protein</fullName>
    </submittedName>
</protein>
<evidence type="ECO:0000313" key="1">
    <source>
        <dbReference type="EMBL" id="MCI95109.1"/>
    </source>
</evidence>
<organism evidence="1 2">
    <name type="scientific">Trifolium medium</name>
    <dbReference type="NCBI Taxonomy" id="97028"/>
    <lineage>
        <taxon>Eukaryota</taxon>
        <taxon>Viridiplantae</taxon>
        <taxon>Streptophyta</taxon>
        <taxon>Embryophyta</taxon>
        <taxon>Tracheophyta</taxon>
        <taxon>Spermatophyta</taxon>
        <taxon>Magnoliopsida</taxon>
        <taxon>eudicotyledons</taxon>
        <taxon>Gunneridae</taxon>
        <taxon>Pentapetalae</taxon>
        <taxon>rosids</taxon>
        <taxon>fabids</taxon>
        <taxon>Fabales</taxon>
        <taxon>Fabaceae</taxon>
        <taxon>Papilionoideae</taxon>
        <taxon>50 kb inversion clade</taxon>
        <taxon>NPAAA clade</taxon>
        <taxon>Hologalegina</taxon>
        <taxon>IRL clade</taxon>
        <taxon>Trifolieae</taxon>
        <taxon>Trifolium</taxon>
    </lineage>
</organism>
<proteinExistence type="predicted"/>